<dbReference type="InterPro" id="IPR011006">
    <property type="entry name" value="CheY-like_superfamily"/>
</dbReference>
<dbReference type="SUPFAM" id="SSF47384">
    <property type="entry name" value="Homodimeric domain of signal transducing histidine kinase"/>
    <property type="match status" value="1"/>
</dbReference>
<evidence type="ECO:0000313" key="7">
    <source>
        <dbReference type="Proteomes" id="UP000799436"/>
    </source>
</evidence>
<dbReference type="PANTHER" id="PTHR43719:SF30">
    <property type="entry name" value="TWO-COMPONENT SYSTEM RESPONSE REGULATOR"/>
    <property type="match status" value="1"/>
</dbReference>
<dbReference type="SUPFAM" id="SSF52172">
    <property type="entry name" value="CheY-like"/>
    <property type="match status" value="1"/>
</dbReference>
<reference evidence="6" key="1">
    <citation type="journal article" date="2020" name="Stud. Mycol.">
        <title>101 Dothideomycetes genomes: a test case for predicting lifestyles and emergence of pathogens.</title>
        <authorList>
            <person name="Haridas S."/>
            <person name="Albert R."/>
            <person name="Binder M."/>
            <person name="Bloem J."/>
            <person name="Labutti K."/>
            <person name="Salamov A."/>
            <person name="Andreopoulos B."/>
            <person name="Baker S."/>
            <person name="Barry K."/>
            <person name="Bills G."/>
            <person name="Bluhm B."/>
            <person name="Cannon C."/>
            <person name="Castanera R."/>
            <person name="Culley D."/>
            <person name="Daum C."/>
            <person name="Ezra D."/>
            <person name="Gonzalez J."/>
            <person name="Henrissat B."/>
            <person name="Kuo A."/>
            <person name="Liang C."/>
            <person name="Lipzen A."/>
            <person name="Lutzoni F."/>
            <person name="Magnuson J."/>
            <person name="Mondo S."/>
            <person name="Nolan M."/>
            <person name="Ohm R."/>
            <person name="Pangilinan J."/>
            <person name="Park H.-J."/>
            <person name="Ramirez L."/>
            <person name="Alfaro M."/>
            <person name="Sun H."/>
            <person name="Tritt A."/>
            <person name="Yoshinaga Y."/>
            <person name="Zwiers L.-H."/>
            <person name="Turgeon B."/>
            <person name="Goodwin S."/>
            <person name="Spatafora J."/>
            <person name="Crous P."/>
            <person name="Grigoriev I."/>
        </authorList>
    </citation>
    <scope>NUCLEOTIDE SEQUENCE</scope>
    <source>
        <strain evidence="6">CBS 116005</strain>
    </source>
</reference>
<protein>
    <submittedName>
        <fullName evidence="6">Uncharacterized protein</fullName>
    </submittedName>
</protein>
<dbReference type="PROSITE" id="PS50110">
    <property type="entry name" value="RESPONSE_REGULATORY"/>
    <property type="match status" value="1"/>
</dbReference>
<feature type="domain" description="Response regulatory" evidence="4">
    <location>
        <begin position="591"/>
        <end position="726"/>
    </location>
</feature>
<dbReference type="InterPro" id="IPR003594">
    <property type="entry name" value="HATPase_dom"/>
</dbReference>
<dbReference type="Pfam" id="PF08448">
    <property type="entry name" value="PAS_4"/>
    <property type="match status" value="1"/>
</dbReference>
<dbReference type="SMART" id="SM00448">
    <property type="entry name" value="REC"/>
    <property type="match status" value="1"/>
</dbReference>
<dbReference type="InterPro" id="IPR013656">
    <property type="entry name" value="PAS_4"/>
</dbReference>
<dbReference type="InterPro" id="IPR050956">
    <property type="entry name" value="2C_system_His_kinase"/>
</dbReference>
<accession>A0A6G1L980</accession>
<dbReference type="InterPro" id="IPR004358">
    <property type="entry name" value="Sig_transdc_His_kin-like_C"/>
</dbReference>
<dbReference type="InterPro" id="IPR000700">
    <property type="entry name" value="PAS-assoc_C"/>
</dbReference>
<feature type="domain" description="PAC" evidence="5">
    <location>
        <begin position="69"/>
        <end position="130"/>
    </location>
</feature>
<dbReference type="Gene3D" id="3.30.450.20">
    <property type="entry name" value="PAS domain"/>
    <property type="match status" value="2"/>
</dbReference>
<dbReference type="Gene3D" id="3.30.565.10">
    <property type="entry name" value="Histidine kinase-like ATPase, C-terminal domain"/>
    <property type="match status" value="1"/>
</dbReference>
<dbReference type="PANTHER" id="PTHR43719">
    <property type="entry name" value="TWO-COMPONENT HISTIDINE KINASE"/>
    <property type="match status" value="1"/>
</dbReference>
<gene>
    <name evidence="6" type="ORF">EJ03DRAFT_272170</name>
</gene>
<name>A0A6G1L980_9PEZI</name>
<dbReference type="InterPro" id="IPR000014">
    <property type="entry name" value="PAS"/>
</dbReference>
<dbReference type="NCBIfam" id="TIGR00229">
    <property type="entry name" value="sensory_box"/>
    <property type="match status" value="1"/>
</dbReference>
<evidence type="ECO:0000256" key="1">
    <source>
        <dbReference type="ARBA" id="ARBA00022553"/>
    </source>
</evidence>
<proteinExistence type="predicted"/>
<dbReference type="EMBL" id="ML995833">
    <property type="protein sequence ID" value="KAF2769491.1"/>
    <property type="molecule type" value="Genomic_DNA"/>
</dbReference>
<evidence type="ECO:0000259" key="5">
    <source>
        <dbReference type="PROSITE" id="PS50113"/>
    </source>
</evidence>
<dbReference type="Proteomes" id="UP000799436">
    <property type="component" value="Unassembled WGS sequence"/>
</dbReference>
<dbReference type="Pfam" id="PF02518">
    <property type="entry name" value="HATPase_c"/>
    <property type="match status" value="1"/>
</dbReference>
<dbReference type="AlphaFoldDB" id="A0A6G1L980"/>
<organism evidence="6 7">
    <name type="scientific">Teratosphaeria nubilosa</name>
    <dbReference type="NCBI Taxonomy" id="161662"/>
    <lineage>
        <taxon>Eukaryota</taxon>
        <taxon>Fungi</taxon>
        <taxon>Dikarya</taxon>
        <taxon>Ascomycota</taxon>
        <taxon>Pezizomycotina</taxon>
        <taxon>Dothideomycetes</taxon>
        <taxon>Dothideomycetidae</taxon>
        <taxon>Mycosphaerellales</taxon>
        <taxon>Teratosphaeriaceae</taxon>
        <taxon>Teratosphaeria</taxon>
    </lineage>
</organism>
<dbReference type="InterPro" id="IPR005467">
    <property type="entry name" value="His_kinase_dom"/>
</dbReference>
<evidence type="ECO:0000259" key="4">
    <source>
        <dbReference type="PROSITE" id="PS50110"/>
    </source>
</evidence>
<dbReference type="PRINTS" id="PR00344">
    <property type="entry name" value="BCTRLSENSOR"/>
</dbReference>
<dbReference type="SMART" id="SM00387">
    <property type="entry name" value="HATPase_c"/>
    <property type="match status" value="1"/>
</dbReference>
<keyword evidence="7" id="KW-1185">Reference proteome</keyword>
<dbReference type="OrthoDB" id="60033at2759"/>
<sequence>MEMVDVGFYEYDMTGRLVQGNNAFYKLSGHPKVDDRSGLPELSFSDQVFPEDRDLVHSQWVALTEGRPVTFEMRWKRHAHSRPDGEEDLEGQWVLAACVPTRNKQGEIFSVTGCITDISDQKRHQKQLERAYASERRFGRFCEFANVAIVICDTTLQVTYCNREWFAIIGHPVVEFKDVEWASYVPPEDLEFITQQSLAVVHTKRPNRYQFRLRRPWSNGAGGTGQSWMMACCYPELNEDGSVQAVAATIVDISYLKWAEDVQRRRTDEALEAKRQQENFIDFTCHEVRNPLGAVMHSAEIIDTTLAGFSSLVEPIIPHVSAKQRNELETFHDSINESVNTIMTCAIHQKRIMDDILTLSKLDSKLLTISPAPIQQDSILKDVQKMFEKDAQKMGVDLHVVKDSSNIDGLDWVLLDAGRLMQVLINLITNALKFTQNEAVRVVTITMHPSRRRFTERDLAVEFIPVNMLRDRKGSVDVPAHRGTEIFMSFTVQDTGCGFSAEQKTTIFERFAQASPRTHTKYGGSGLGLFITRELVEMQGGEVGVSSRPGDGAMFAFYIAARAIEAPQTENGGASTPVLPKRTLSIGGSYSILVVEDNLVNQKVLRKQLEKLGHKVYITSHGGEALSFLATTACWTGNETSPTSDTPNVSIILMDVEMPVMDGLTCARKIREAQSQGALNRRLPIIAVSANARYEQVSQAIESGMDDAITKPFRIAELVTKMDRLVAATDAAGVDGVSPVTKMTLGADDEIKM</sequence>
<dbReference type="SUPFAM" id="SSF55874">
    <property type="entry name" value="ATPase domain of HSP90 chaperone/DNA topoisomerase II/histidine kinase"/>
    <property type="match status" value="1"/>
</dbReference>
<dbReference type="CDD" id="cd00130">
    <property type="entry name" value="PAS"/>
    <property type="match status" value="1"/>
</dbReference>
<dbReference type="CDD" id="cd17546">
    <property type="entry name" value="REC_hyHK_CKI1_RcsC-like"/>
    <property type="match status" value="1"/>
</dbReference>
<evidence type="ECO:0000313" key="6">
    <source>
        <dbReference type="EMBL" id="KAF2769491.1"/>
    </source>
</evidence>
<dbReference type="SMART" id="SM00388">
    <property type="entry name" value="HisKA"/>
    <property type="match status" value="1"/>
</dbReference>
<dbReference type="Gene3D" id="1.10.287.130">
    <property type="match status" value="1"/>
</dbReference>
<keyword evidence="1 2" id="KW-0597">Phosphoprotein</keyword>
<dbReference type="PROSITE" id="PS50113">
    <property type="entry name" value="PAC"/>
    <property type="match status" value="1"/>
</dbReference>
<dbReference type="InterPro" id="IPR036097">
    <property type="entry name" value="HisK_dim/P_sf"/>
</dbReference>
<dbReference type="InterPro" id="IPR036890">
    <property type="entry name" value="HATPase_C_sf"/>
</dbReference>
<dbReference type="InterPro" id="IPR003661">
    <property type="entry name" value="HisK_dim/P_dom"/>
</dbReference>
<dbReference type="CDD" id="cd00082">
    <property type="entry name" value="HisKA"/>
    <property type="match status" value="1"/>
</dbReference>
<evidence type="ECO:0000259" key="3">
    <source>
        <dbReference type="PROSITE" id="PS50109"/>
    </source>
</evidence>
<dbReference type="Pfam" id="PF00072">
    <property type="entry name" value="Response_reg"/>
    <property type="match status" value="1"/>
</dbReference>
<dbReference type="Gene3D" id="3.40.50.2300">
    <property type="match status" value="1"/>
</dbReference>
<dbReference type="InterPro" id="IPR035965">
    <property type="entry name" value="PAS-like_dom_sf"/>
</dbReference>
<feature type="modified residue" description="4-aspartylphosphate" evidence="2">
    <location>
        <position position="655"/>
    </location>
</feature>
<dbReference type="GO" id="GO:0000155">
    <property type="term" value="F:phosphorelay sensor kinase activity"/>
    <property type="evidence" value="ECO:0007669"/>
    <property type="project" value="InterPro"/>
</dbReference>
<dbReference type="InterPro" id="IPR001789">
    <property type="entry name" value="Sig_transdc_resp-reg_receiver"/>
</dbReference>
<evidence type="ECO:0000256" key="2">
    <source>
        <dbReference type="PROSITE-ProRule" id="PRU00169"/>
    </source>
</evidence>
<feature type="domain" description="Histidine kinase" evidence="3">
    <location>
        <begin position="283"/>
        <end position="563"/>
    </location>
</feature>
<dbReference type="SUPFAM" id="SSF55785">
    <property type="entry name" value="PYP-like sensor domain (PAS domain)"/>
    <property type="match status" value="2"/>
</dbReference>
<dbReference type="PROSITE" id="PS50109">
    <property type="entry name" value="HIS_KIN"/>
    <property type="match status" value="1"/>
</dbReference>